<keyword evidence="2" id="KW-0472">Membrane</keyword>
<protein>
    <recommendedName>
        <fullName evidence="1">UPF0340 protein NCTC12195_03774</fullName>
    </recommendedName>
</protein>
<dbReference type="Gene3D" id="3.40.50.10360">
    <property type="entry name" value="Hypothetical protein TT1679"/>
    <property type="match status" value="1"/>
</dbReference>
<dbReference type="PIRSF" id="PIRSF007510">
    <property type="entry name" value="UCP007510"/>
    <property type="match status" value="1"/>
</dbReference>
<gene>
    <name evidence="3" type="ORF">NCTC12195_03774</name>
</gene>
<evidence type="ECO:0000256" key="2">
    <source>
        <dbReference type="SAM" id="Phobius"/>
    </source>
</evidence>
<dbReference type="SUPFAM" id="SSF110710">
    <property type="entry name" value="TTHA0583/YokD-like"/>
    <property type="match status" value="1"/>
</dbReference>
<name>A0A380FKW2_STAGA</name>
<dbReference type="Pfam" id="PF04260">
    <property type="entry name" value="DUF436"/>
    <property type="match status" value="1"/>
</dbReference>
<dbReference type="AlphaFoldDB" id="A0A380FKW2"/>
<proteinExistence type="inferred from homology"/>
<dbReference type="InterPro" id="IPR006340">
    <property type="entry name" value="DUF436"/>
</dbReference>
<dbReference type="HAMAP" id="MF_00800">
    <property type="entry name" value="UPF0340"/>
    <property type="match status" value="1"/>
</dbReference>
<dbReference type="Proteomes" id="UP000255277">
    <property type="component" value="Unassembled WGS sequence"/>
</dbReference>
<organism evidence="3 4">
    <name type="scientific">Staphylococcus gallinarum</name>
    <dbReference type="NCBI Taxonomy" id="1293"/>
    <lineage>
        <taxon>Bacteria</taxon>
        <taxon>Bacillati</taxon>
        <taxon>Bacillota</taxon>
        <taxon>Bacilli</taxon>
        <taxon>Bacillales</taxon>
        <taxon>Staphylococcaceae</taxon>
        <taxon>Staphylococcus</taxon>
    </lineage>
</organism>
<evidence type="ECO:0000256" key="1">
    <source>
        <dbReference type="HAMAP-Rule" id="MF_00800"/>
    </source>
</evidence>
<feature type="transmembrane region" description="Helical" evidence="2">
    <location>
        <begin position="12"/>
        <end position="28"/>
    </location>
</feature>
<dbReference type="STRING" id="1293.SH09_09975"/>
<evidence type="ECO:0000313" key="3">
    <source>
        <dbReference type="EMBL" id="SUM34259.1"/>
    </source>
</evidence>
<keyword evidence="2" id="KW-0812">Transmembrane</keyword>
<dbReference type="EMBL" id="UHDK01000001">
    <property type="protein sequence ID" value="SUM34259.1"/>
    <property type="molecule type" value="Genomic_DNA"/>
</dbReference>
<comment type="similarity">
    <text evidence="1">Belongs to the UPF0340 family.</text>
</comment>
<sequence>MITCSKFAINHFRMFFLLGFAYYFFYLVKRGGKMESLKLLLDELKSNSFFKADELCIIGCSTSEVIGERIGSVGSMDVAREIFTALKEIERETGVSFVFQGCEHINRAVTIERSHFNPLTMEEVTVVPDVHAGGSLATYAYQHMEEPMVVEHITVPKGIDIGQTLIGMHIKHVAIPERTSVKQIGEAVVTIASSRPKKIGGERAKYN</sequence>
<evidence type="ECO:0000313" key="4">
    <source>
        <dbReference type="Proteomes" id="UP000255277"/>
    </source>
</evidence>
<dbReference type="NCBIfam" id="TIGR01440">
    <property type="entry name" value="TIGR01440 family protein"/>
    <property type="match status" value="1"/>
</dbReference>
<accession>A0A380FKW2</accession>
<dbReference type="InterPro" id="IPR028345">
    <property type="entry name" value="Antibiotic_NAT-like"/>
</dbReference>
<keyword evidence="2" id="KW-1133">Transmembrane helix</keyword>
<reference evidence="3 4" key="1">
    <citation type="submission" date="2018-06" db="EMBL/GenBank/DDBJ databases">
        <authorList>
            <consortium name="Pathogen Informatics"/>
            <person name="Doyle S."/>
        </authorList>
    </citation>
    <scope>NUCLEOTIDE SEQUENCE [LARGE SCALE GENOMIC DNA]</scope>
    <source>
        <strain evidence="3 4">NCTC12195</strain>
    </source>
</reference>